<feature type="transmembrane region" description="Helical" evidence="1">
    <location>
        <begin position="50"/>
        <end position="71"/>
    </location>
</feature>
<feature type="transmembrane region" description="Helical" evidence="1">
    <location>
        <begin position="23"/>
        <end position="44"/>
    </location>
</feature>
<keyword evidence="1" id="KW-0812">Transmembrane</keyword>
<protein>
    <submittedName>
        <fullName evidence="2">DUF805 domain-containing protein</fullName>
    </submittedName>
</protein>
<keyword evidence="1" id="KW-0472">Membrane</keyword>
<reference evidence="2 3" key="1">
    <citation type="submission" date="2022-04" db="EMBL/GenBank/DDBJ databases">
        <title>Hymenobacter sp. isolated from the air.</title>
        <authorList>
            <person name="Won M."/>
            <person name="Lee C.-M."/>
            <person name="Woen H.-Y."/>
            <person name="Kwon S.-W."/>
        </authorList>
    </citation>
    <scope>NUCLEOTIDE SEQUENCE [LARGE SCALE GENOMIC DNA]</scope>
    <source>
        <strain evidence="3">5116 S-27</strain>
    </source>
</reference>
<gene>
    <name evidence="2" type="ORF">MUN80_02715</name>
</gene>
<keyword evidence="3" id="KW-1185">Reference proteome</keyword>
<dbReference type="EMBL" id="CP095049">
    <property type="protein sequence ID" value="UOQ53678.1"/>
    <property type="molecule type" value="Genomic_DNA"/>
</dbReference>
<dbReference type="Pfam" id="PF05656">
    <property type="entry name" value="DUF805"/>
    <property type="match status" value="1"/>
</dbReference>
<dbReference type="InterPro" id="IPR008523">
    <property type="entry name" value="DUF805"/>
</dbReference>
<dbReference type="PANTHER" id="PTHR34980">
    <property type="entry name" value="INNER MEMBRANE PROTEIN-RELATED-RELATED"/>
    <property type="match status" value="1"/>
</dbReference>
<name>A0ABY4FAH6_9BACT</name>
<sequence length="124" mass="13631">MEYFLLALRKYADFSGRARRKEYWMFILFQILASIAAGIVDGVLGTGFEYGSGMISVLVSLGLFLPGLAVGVRRLHDVNKSGWFWLIVFIPLVGAIWLLVLACTEGTRGPNQYGPDPKGSALAF</sequence>
<proteinExistence type="predicted"/>
<dbReference type="Proteomes" id="UP000831785">
    <property type="component" value="Chromosome"/>
</dbReference>
<dbReference type="PANTHER" id="PTHR34980:SF2">
    <property type="entry name" value="INNER MEMBRANE PROTEIN YHAH-RELATED"/>
    <property type="match status" value="1"/>
</dbReference>
<dbReference type="RefSeq" id="WP_244719290.1">
    <property type="nucleotide sequence ID" value="NZ_CP095049.1"/>
</dbReference>
<accession>A0ABY4FAH6</accession>
<evidence type="ECO:0000256" key="1">
    <source>
        <dbReference type="SAM" id="Phobius"/>
    </source>
</evidence>
<keyword evidence="1" id="KW-1133">Transmembrane helix</keyword>
<feature type="transmembrane region" description="Helical" evidence="1">
    <location>
        <begin position="83"/>
        <end position="102"/>
    </location>
</feature>
<organism evidence="2 3">
    <name type="scientific">Hymenobacter cellulosivorans</name>
    <dbReference type="NCBI Taxonomy" id="2932249"/>
    <lineage>
        <taxon>Bacteria</taxon>
        <taxon>Pseudomonadati</taxon>
        <taxon>Bacteroidota</taxon>
        <taxon>Cytophagia</taxon>
        <taxon>Cytophagales</taxon>
        <taxon>Hymenobacteraceae</taxon>
        <taxon>Hymenobacter</taxon>
    </lineage>
</organism>
<evidence type="ECO:0000313" key="2">
    <source>
        <dbReference type="EMBL" id="UOQ53678.1"/>
    </source>
</evidence>
<evidence type="ECO:0000313" key="3">
    <source>
        <dbReference type="Proteomes" id="UP000831785"/>
    </source>
</evidence>